<comment type="caution">
    <text evidence="2">The sequence shown here is derived from an EMBL/GenBank/DDBJ whole genome shotgun (WGS) entry which is preliminary data.</text>
</comment>
<feature type="region of interest" description="Disordered" evidence="1">
    <location>
        <begin position="39"/>
        <end position="61"/>
    </location>
</feature>
<protein>
    <submittedName>
        <fullName evidence="2">Uncharacterized protein</fullName>
    </submittedName>
</protein>
<keyword evidence="3" id="KW-1185">Reference proteome</keyword>
<reference evidence="2 3" key="1">
    <citation type="submission" date="2024-02" db="EMBL/GenBank/DDBJ databases">
        <authorList>
            <person name="Vignale AGUSTIN F."/>
            <person name="Sosa J E."/>
            <person name="Modenutti C."/>
        </authorList>
    </citation>
    <scope>NUCLEOTIDE SEQUENCE [LARGE SCALE GENOMIC DNA]</scope>
</reference>
<dbReference type="Proteomes" id="UP001642360">
    <property type="component" value="Unassembled WGS sequence"/>
</dbReference>
<evidence type="ECO:0000313" key="3">
    <source>
        <dbReference type="Proteomes" id="UP001642360"/>
    </source>
</evidence>
<sequence length="61" mass="6686">GAVCNQRASEQKDNQNINHMGEEIGKAQTATTPMHYQQNNMSHHRAEGQAAVTGIKPKKTV</sequence>
<name>A0ABC8QQJ8_9AQUA</name>
<accession>A0ABC8QQJ8</accession>
<evidence type="ECO:0000313" key="2">
    <source>
        <dbReference type="EMBL" id="CAK9134984.1"/>
    </source>
</evidence>
<organism evidence="2 3">
    <name type="scientific">Ilex paraguariensis</name>
    <name type="common">yerba mate</name>
    <dbReference type="NCBI Taxonomy" id="185542"/>
    <lineage>
        <taxon>Eukaryota</taxon>
        <taxon>Viridiplantae</taxon>
        <taxon>Streptophyta</taxon>
        <taxon>Embryophyta</taxon>
        <taxon>Tracheophyta</taxon>
        <taxon>Spermatophyta</taxon>
        <taxon>Magnoliopsida</taxon>
        <taxon>eudicotyledons</taxon>
        <taxon>Gunneridae</taxon>
        <taxon>Pentapetalae</taxon>
        <taxon>asterids</taxon>
        <taxon>campanulids</taxon>
        <taxon>Aquifoliales</taxon>
        <taxon>Aquifoliaceae</taxon>
        <taxon>Ilex</taxon>
    </lineage>
</organism>
<feature type="region of interest" description="Disordered" evidence="1">
    <location>
        <begin position="1"/>
        <end position="22"/>
    </location>
</feature>
<dbReference type="EMBL" id="CAUOFW020000684">
    <property type="protein sequence ID" value="CAK9134984.1"/>
    <property type="molecule type" value="Genomic_DNA"/>
</dbReference>
<gene>
    <name evidence="2" type="ORF">ILEXP_LOCUS1905</name>
</gene>
<dbReference type="AlphaFoldDB" id="A0ABC8QQJ8"/>
<feature type="non-terminal residue" evidence="2">
    <location>
        <position position="1"/>
    </location>
</feature>
<proteinExistence type="predicted"/>
<evidence type="ECO:0000256" key="1">
    <source>
        <dbReference type="SAM" id="MobiDB-lite"/>
    </source>
</evidence>